<keyword evidence="2" id="KW-0812">Transmembrane</keyword>
<evidence type="ECO:0000313" key="4">
    <source>
        <dbReference type="Proteomes" id="UP000325286"/>
    </source>
</evidence>
<keyword evidence="2" id="KW-0472">Membrane</keyword>
<sequence length="139" mass="14794">MNENPYQPPSGKESSLARPGPRWFETKPADWESTAAVSWLTAVIVLMWVGFVPLQYRGSTTPPGWPLIAGPQVIGGIAYIGVALVLALLPAVACAMLHYAAMQMSAHKSYRSLLAIAAKLLSVGVTAAACGLCQLLMIR</sequence>
<keyword evidence="4" id="KW-1185">Reference proteome</keyword>
<evidence type="ECO:0000256" key="1">
    <source>
        <dbReference type="SAM" id="MobiDB-lite"/>
    </source>
</evidence>
<dbReference type="AlphaFoldDB" id="A0A5B9QWB7"/>
<dbReference type="OrthoDB" id="10012583at2"/>
<reference evidence="3 4" key="1">
    <citation type="submission" date="2019-08" db="EMBL/GenBank/DDBJ databases">
        <title>Deep-cultivation of Planctomycetes and their phenomic and genomic characterization uncovers novel biology.</title>
        <authorList>
            <person name="Wiegand S."/>
            <person name="Jogler M."/>
            <person name="Boedeker C."/>
            <person name="Pinto D."/>
            <person name="Vollmers J."/>
            <person name="Rivas-Marin E."/>
            <person name="Kohn T."/>
            <person name="Peeters S.H."/>
            <person name="Heuer A."/>
            <person name="Rast P."/>
            <person name="Oberbeckmann S."/>
            <person name="Bunk B."/>
            <person name="Jeske O."/>
            <person name="Meyerdierks A."/>
            <person name="Storesund J.E."/>
            <person name="Kallscheuer N."/>
            <person name="Luecker S."/>
            <person name="Lage O.M."/>
            <person name="Pohl T."/>
            <person name="Merkel B.J."/>
            <person name="Hornburger P."/>
            <person name="Mueller R.-W."/>
            <person name="Bruemmer F."/>
            <person name="Labrenz M."/>
            <person name="Spormann A.M."/>
            <person name="Op den Camp H."/>
            <person name="Overmann J."/>
            <person name="Amann R."/>
            <person name="Jetten M.S.M."/>
            <person name="Mascher T."/>
            <person name="Medema M.H."/>
            <person name="Devos D.P."/>
            <person name="Kaster A.-K."/>
            <person name="Ovreas L."/>
            <person name="Rohde M."/>
            <person name="Galperin M.Y."/>
            <person name="Jogler C."/>
        </authorList>
    </citation>
    <scope>NUCLEOTIDE SEQUENCE [LARGE SCALE GENOMIC DNA]</scope>
    <source>
        <strain evidence="3 4">UC8</strain>
    </source>
</reference>
<dbReference type="RefSeq" id="WP_068136696.1">
    <property type="nucleotide sequence ID" value="NZ_CP042914.1"/>
</dbReference>
<feature type="transmembrane region" description="Helical" evidence="2">
    <location>
        <begin position="113"/>
        <end position="138"/>
    </location>
</feature>
<dbReference type="KEGG" id="rul:UC8_42330"/>
<proteinExistence type="predicted"/>
<evidence type="ECO:0000313" key="3">
    <source>
        <dbReference type="EMBL" id="QEG42199.1"/>
    </source>
</evidence>
<dbReference type="Proteomes" id="UP000325286">
    <property type="component" value="Chromosome"/>
</dbReference>
<dbReference type="EMBL" id="CP042914">
    <property type="protein sequence ID" value="QEG42199.1"/>
    <property type="molecule type" value="Genomic_DNA"/>
</dbReference>
<name>A0A5B9QWB7_9BACT</name>
<accession>A0A5B9QWB7</accession>
<feature type="transmembrane region" description="Helical" evidence="2">
    <location>
        <begin position="36"/>
        <end position="56"/>
    </location>
</feature>
<evidence type="ECO:0000256" key="2">
    <source>
        <dbReference type="SAM" id="Phobius"/>
    </source>
</evidence>
<protein>
    <submittedName>
        <fullName evidence="3">Uncharacterized protein</fullName>
    </submittedName>
</protein>
<gene>
    <name evidence="3" type="ORF">UC8_42330</name>
</gene>
<keyword evidence="2" id="KW-1133">Transmembrane helix</keyword>
<organism evidence="3 4">
    <name type="scientific">Roseimaritima ulvae</name>
    <dbReference type="NCBI Taxonomy" id="980254"/>
    <lineage>
        <taxon>Bacteria</taxon>
        <taxon>Pseudomonadati</taxon>
        <taxon>Planctomycetota</taxon>
        <taxon>Planctomycetia</taxon>
        <taxon>Pirellulales</taxon>
        <taxon>Pirellulaceae</taxon>
        <taxon>Roseimaritima</taxon>
    </lineage>
</organism>
<feature type="region of interest" description="Disordered" evidence="1">
    <location>
        <begin position="1"/>
        <end position="20"/>
    </location>
</feature>
<feature type="transmembrane region" description="Helical" evidence="2">
    <location>
        <begin position="76"/>
        <end position="101"/>
    </location>
</feature>